<comment type="caution">
    <text evidence="2">The sequence shown here is derived from an EMBL/GenBank/DDBJ whole genome shotgun (WGS) entry which is preliminary data.</text>
</comment>
<reference evidence="2" key="1">
    <citation type="journal article" date="2023" name="Mol. Biol. Evol.">
        <title>Third-Generation Sequencing Reveals the Adaptive Role of the Epigenome in Three Deep-Sea Polychaetes.</title>
        <authorList>
            <person name="Perez M."/>
            <person name="Aroh O."/>
            <person name="Sun Y."/>
            <person name="Lan Y."/>
            <person name="Juniper S.K."/>
            <person name="Young C.R."/>
            <person name="Angers B."/>
            <person name="Qian P.Y."/>
        </authorList>
    </citation>
    <scope>NUCLEOTIDE SEQUENCE</scope>
    <source>
        <strain evidence="2">P08H-3</strain>
    </source>
</reference>
<proteinExistence type="predicted"/>
<feature type="region of interest" description="Disordered" evidence="1">
    <location>
        <begin position="59"/>
        <end position="98"/>
    </location>
</feature>
<protein>
    <submittedName>
        <fullName evidence="2">Uncharacterized protein</fullName>
    </submittedName>
</protein>
<dbReference type="AlphaFoldDB" id="A0AAD9MSP3"/>
<sequence length="178" mass="20815">MLRNISWQERHMHVPSGCTNIPYNYLGTYSFLGYTCTHMGFKLTESATLICLHSHRHRSENGNRFSDYSKSETEKGDEDDEYIHDECTKSRKEKDNSDESSKIVSLKQKCVVQGGDTVWYILNKDLDRRNFVDKRLYEHPDSDHHLKPPIQRNKARTCSSSYEVGQSFKCKPKLIKVY</sequence>
<keyword evidence="3" id="KW-1185">Reference proteome</keyword>
<dbReference type="EMBL" id="JAODUP010001075">
    <property type="protein sequence ID" value="KAK2141579.1"/>
    <property type="molecule type" value="Genomic_DNA"/>
</dbReference>
<accession>A0AAD9MSP3</accession>
<evidence type="ECO:0000256" key="1">
    <source>
        <dbReference type="SAM" id="MobiDB-lite"/>
    </source>
</evidence>
<evidence type="ECO:0000313" key="3">
    <source>
        <dbReference type="Proteomes" id="UP001208570"/>
    </source>
</evidence>
<feature type="compositionally biased region" description="Basic and acidic residues" evidence="1">
    <location>
        <begin position="84"/>
        <end position="98"/>
    </location>
</feature>
<gene>
    <name evidence="2" type="ORF">LSH36_1075g01000</name>
</gene>
<evidence type="ECO:0000313" key="2">
    <source>
        <dbReference type="EMBL" id="KAK2141579.1"/>
    </source>
</evidence>
<organism evidence="2 3">
    <name type="scientific">Paralvinella palmiformis</name>
    <dbReference type="NCBI Taxonomy" id="53620"/>
    <lineage>
        <taxon>Eukaryota</taxon>
        <taxon>Metazoa</taxon>
        <taxon>Spiralia</taxon>
        <taxon>Lophotrochozoa</taxon>
        <taxon>Annelida</taxon>
        <taxon>Polychaeta</taxon>
        <taxon>Sedentaria</taxon>
        <taxon>Canalipalpata</taxon>
        <taxon>Terebellida</taxon>
        <taxon>Terebelliformia</taxon>
        <taxon>Alvinellidae</taxon>
        <taxon>Paralvinella</taxon>
    </lineage>
</organism>
<name>A0AAD9MSP3_9ANNE</name>
<dbReference type="Proteomes" id="UP001208570">
    <property type="component" value="Unassembled WGS sequence"/>
</dbReference>